<organism evidence="2 3">
    <name type="scientific">Klenkia sesuvii</name>
    <dbReference type="NCBI Taxonomy" id="3103137"/>
    <lineage>
        <taxon>Bacteria</taxon>
        <taxon>Bacillati</taxon>
        <taxon>Actinomycetota</taxon>
        <taxon>Actinomycetes</taxon>
        <taxon>Geodermatophilales</taxon>
        <taxon>Geodermatophilaceae</taxon>
        <taxon>Klenkia</taxon>
    </lineage>
</organism>
<dbReference type="RefSeq" id="WP_336404908.1">
    <property type="nucleotide sequence ID" value="NZ_JBAPLU010000013.1"/>
</dbReference>
<evidence type="ECO:0000259" key="1">
    <source>
        <dbReference type="Pfam" id="PF24088"/>
    </source>
</evidence>
<proteinExistence type="predicted"/>
<sequence length="215" mass="22482">MTRRAHAVPALVAAALLPGCSSVVPGTATPVATAAVGAMPQDVDGLGDLVLTDVPAGLPRLPDDELDPPAGAKSLEDVAGYAEDAEREADVLDDYGYRWGWERFWGADDAITTVFVDQFDGPDGATSYAADLARNDTDYYGGNPDREPDELPAGCATLAVQHPAEDTGLTGPAAFAWCAHGPFTVSVAVTAESTDAARDQVEQLVDEQLDRLPRG</sequence>
<gene>
    <name evidence="2" type="ORF">TEK04_13730</name>
</gene>
<keyword evidence="3" id="KW-1185">Reference proteome</keyword>
<accession>A0ABU8DVF5</accession>
<comment type="caution">
    <text evidence="2">The sequence shown here is derived from an EMBL/GenBank/DDBJ whole genome shotgun (WGS) entry which is preliminary data.</text>
</comment>
<dbReference type="EMBL" id="JBAPLU010000013">
    <property type="protein sequence ID" value="MEI4272786.1"/>
    <property type="molecule type" value="Genomic_DNA"/>
</dbReference>
<evidence type="ECO:0000313" key="2">
    <source>
        <dbReference type="EMBL" id="MEI4272786.1"/>
    </source>
</evidence>
<feature type="domain" description="DUF7373" evidence="1">
    <location>
        <begin position="70"/>
        <end position="212"/>
    </location>
</feature>
<dbReference type="Proteomes" id="UP001361570">
    <property type="component" value="Unassembled WGS sequence"/>
</dbReference>
<dbReference type="Pfam" id="PF24088">
    <property type="entry name" value="DUF7373"/>
    <property type="match status" value="1"/>
</dbReference>
<reference evidence="2 3" key="1">
    <citation type="submission" date="2024-03" db="EMBL/GenBank/DDBJ databases">
        <title>Draft genome sequence of Klenkia sp. LSe6-5.</title>
        <authorList>
            <person name="Duangmal K."/>
            <person name="Chantavorakit T."/>
        </authorList>
    </citation>
    <scope>NUCLEOTIDE SEQUENCE [LARGE SCALE GENOMIC DNA]</scope>
    <source>
        <strain evidence="2 3">LSe6-5</strain>
    </source>
</reference>
<dbReference type="InterPro" id="IPR055797">
    <property type="entry name" value="DUF7373"/>
</dbReference>
<protein>
    <recommendedName>
        <fullName evidence="1">DUF7373 domain-containing protein</fullName>
    </recommendedName>
</protein>
<evidence type="ECO:0000313" key="3">
    <source>
        <dbReference type="Proteomes" id="UP001361570"/>
    </source>
</evidence>
<name>A0ABU8DVF5_9ACTN</name>